<gene>
    <name evidence="1" type="ORF">Taro_053513</name>
</gene>
<dbReference type="Proteomes" id="UP000652761">
    <property type="component" value="Unassembled WGS sequence"/>
</dbReference>
<comment type="caution">
    <text evidence="1">The sequence shown here is derived from an EMBL/GenBank/DDBJ whole genome shotgun (WGS) entry which is preliminary data.</text>
</comment>
<sequence length="85" mass="9841">MSASQHSESLNHFFDGFVTMKTLLFEFVLKLHPNSRNKWLPCIQSPFVINSNRISEDESSLTLRVKTFECVKLKGISTDMKQYTL</sequence>
<reference evidence="1" key="1">
    <citation type="submission" date="2017-07" db="EMBL/GenBank/DDBJ databases">
        <title>Taro Niue Genome Assembly and Annotation.</title>
        <authorList>
            <person name="Atibalentja N."/>
            <person name="Keating K."/>
            <person name="Fields C.J."/>
        </authorList>
    </citation>
    <scope>NUCLEOTIDE SEQUENCE</scope>
    <source>
        <strain evidence="1">Niue_2</strain>
        <tissue evidence="1">Leaf</tissue>
    </source>
</reference>
<evidence type="ECO:0000313" key="1">
    <source>
        <dbReference type="EMBL" id="MQM20492.1"/>
    </source>
</evidence>
<keyword evidence="2" id="KW-1185">Reference proteome</keyword>
<protein>
    <submittedName>
        <fullName evidence="1">Uncharacterized protein</fullName>
    </submittedName>
</protein>
<evidence type="ECO:0000313" key="2">
    <source>
        <dbReference type="Proteomes" id="UP000652761"/>
    </source>
</evidence>
<name>A0A843XMU3_COLES</name>
<organism evidence="1 2">
    <name type="scientific">Colocasia esculenta</name>
    <name type="common">Wild taro</name>
    <name type="synonym">Arum esculentum</name>
    <dbReference type="NCBI Taxonomy" id="4460"/>
    <lineage>
        <taxon>Eukaryota</taxon>
        <taxon>Viridiplantae</taxon>
        <taxon>Streptophyta</taxon>
        <taxon>Embryophyta</taxon>
        <taxon>Tracheophyta</taxon>
        <taxon>Spermatophyta</taxon>
        <taxon>Magnoliopsida</taxon>
        <taxon>Liliopsida</taxon>
        <taxon>Araceae</taxon>
        <taxon>Aroideae</taxon>
        <taxon>Colocasieae</taxon>
        <taxon>Colocasia</taxon>
    </lineage>
</organism>
<accession>A0A843XMU3</accession>
<dbReference type="EMBL" id="NMUH01009871">
    <property type="protein sequence ID" value="MQM20492.1"/>
    <property type="molecule type" value="Genomic_DNA"/>
</dbReference>
<dbReference type="AlphaFoldDB" id="A0A843XMU3"/>
<proteinExistence type="predicted"/>